<evidence type="ECO:0000313" key="9">
    <source>
        <dbReference type="EMBL" id="KIC79051.1"/>
    </source>
</evidence>
<reference evidence="9 10" key="1">
    <citation type="submission" date="2014-12" db="EMBL/GenBank/DDBJ databases">
        <title>Partial genome sequence of Streptococcus constellatus KCOM 1650 (= ChDC B144).</title>
        <authorList>
            <person name="Kook J.-K."/>
            <person name="Park S.-N."/>
            <person name="Lim Y.K."/>
            <person name="Jo E."/>
        </authorList>
    </citation>
    <scope>NUCLEOTIDE SEQUENCE [LARGE SCALE GENOMIC DNA]</scope>
    <source>
        <strain evidence="9 10">KCOM 1650</strain>
    </source>
</reference>
<keyword evidence="6" id="KW-1133">Transmembrane helix</keyword>
<dbReference type="EMBL" id="JWIY01000001">
    <property type="protein sequence ID" value="KIC79051.1"/>
    <property type="molecule type" value="Genomic_DNA"/>
</dbReference>
<comment type="caution">
    <text evidence="9">The sequence shown here is derived from an EMBL/GenBank/DDBJ whole genome shotgun (WGS) entry which is preliminary data.</text>
</comment>
<evidence type="ECO:0000256" key="7">
    <source>
        <dbReference type="SAM" id="SignalP"/>
    </source>
</evidence>
<evidence type="ECO:0000313" key="10">
    <source>
        <dbReference type="Proteomes" id="UP000031339"/>
    </source>
</evidence>
<dbReference type="NCBIfam" id="TIGR01167">
    <property type="entry name" value="LPXTG_anchor"/>
    <property type="match status" value="1"/>
</dbReference>
<keyword evidence="3 7" id="KW-0732">Signal</keyword>
<evidence type="ECO:0000256" key="2">
    <source>
        <dbReference type="ARBA" id="ARBA00022525"/>
    </source>
</evidence>
<protein>
    <submittedName>
        <fullName evidence="9">Peptidase</fullName>
    </submittedName>
</protein>
<name>A0A0C1K858_STRCV</name>
<feature type="region of interest" description="Disordered" evidence="5">
    <location>
        <begin position="29"/>
        <end position="163"/>
    </location>
</feature>
<sequence length="259" mass="26655">MTKKQFLAALAVSTLVLANGGAVLAEVTPPVVDSSTPGVVAPAPSTPTPSEPSQPAPETPVDPTTPSTNPSEPKPETPGTTPSEPSVPSDPTTPSTTPSTEPKQPTPAPAEPEKPSKDEKKEDPQPTPKPTEEQPKTTDEANQAGKSQVGTTSTSTGQVVQDVAPNKPVYTENGYTIVGVQDSHPVIANGDGTTSVVEPEVVGATVNADKTVTVSTATGEKKTLPHTGEKEATLLVAMGMTLLAAVYGMKRLARKFHSK</sequence>
<feature type="transmembrane region" description="Helical" evidence="6">
    <location>
        <begin position="232"/>
        <end position="249"/>
    </location>
</feature>
<proteinExistence type="predicted"/>
<feature type="compositionally biased region" description="Low complexity" evidence="5">
    <location>
        <begin position="77"/>
        <end position="103"/>
    </location>
</feature>
<keyword evidence="4" id="KW-0572">Peptidoglycan-anchor</keyword>
<feature type="chain" id="PRO_5002134561" evidence="7">
    <location>
        <begin position="26"/>
        <end position="259"/>
    </location>
</feature>
<evidence type="ECO:0000256" key="6">
    <source>
        <dbReference type="SAM" id="Phobius"/>
    </source>
</evidence>
<dbReference type="Proteomes" id="UP000031339">
    <property type="component" value="Unassembled WGS sequence"/>
</dbReference>
<keyword evidence="2" id="KW-0964">Secreted</keyword>
<evidence type="ECO:0000256" key="3">
    <source>
        <dbReference type="ARBA" id="ARBA00022729"/>
    </source>
</evidence>
<evidence type="ECO:0000259" key="8">
    <source>
        <dbReference type="Pfam" id="PF00746"/>
    </source>
</evidence>
<keyword evidence="1" id="KW-0134">Cell wall</keyword>
<feature type="domain" description="Gram-positive cocci surface proteins LPxTG" evidence="8">
    <location>
        <begin position="218"/>
        <end position="251"/>
    </location>
</feature>
<feature type="compositionally biased region" description="Low complexity" evidence="5">
    <location>
        <begin position="145"/>
        <end position="161"/>
    </location>
</feature>
<organism evidence="9 10">
    <name type="scientific">Streptococcus constellatus</name>
    <dbReference type="NCBI Taxonomy" id="76860"/>
    <lineage>
        <taxon>Bacteria</taxon>
        <taxon>Bacillati</taxon>
        <taxon>Bacillota</taxon>
        <taxon>Bacilli</taxon>
        <taxon>Lactobacillales</taxon>
        <taxon>Streptococcaceae</taxon>
        <taxon>Streptococcus</taxon>
        <taxon>Streptococcus anginosus group</taxon>
    </lineage>
</organism>
<dbReference type="AlphaFoldDB" id="A0A0C1K858"/>
<accession>A0A0C1K858</accession>
<dbReference type="InterPro" id="IPR019931">
    <property type="entry name" value="LPXTG_anchor"/>
</dbReference>
<evidence type="ECO:0000256" key="4">
    <source>
        <dbReference type="ARBA" id="ARBA00023088"/>
    </source>
</evidence>
<evidence type="ECO:0000256" key="5">
    <source>
        <dbReference type="SAM" id="MobiDB-lite"/>
    </source>
</evidence>
<keyword evidence="6" id="KW-0472">Membrane</keyword>
<dbReference type="OrthoDB" id="2220206at2"/>
<gene>
    <name evidence="9" type="ORF">RN79_05700</name>
</gene>
<dbReference type="RefSeq" id="WP_039677360.1">
    <property type="nucleotide sequence ID" value="NZ_JWIY01000001.1"/>
</dbReference>
<keyword evidence="6" id="KW-0812">Transmembrane</keyword>
<feature type="compositionally biased region" description="Basic and acidic residues" evidence="5">
    <location>
        <begin position="111"/>
        <end position="139"/>
    </location>
</feature>
<feature type="signal peptide" evidence="7">
    <location>
        <begin position="1"/>
        <end position="25"/>
    </location>
</feature>
<evidence type="ECO:0000256" key="1">
    <source>
        <dbReference type="ARBA" id="ARBA00022512"/>
    </source>
</evidence>
<dbReference type="Pfam" id="PF00746">
    <property type="entry name" value="Gram_pos_anchor"/>
    <property type="match status" value="1"/>
</dbReference>
<feature type="compositionally biased region" description="Pro residues" evidence="5">
    <location>
        <begin position="44"/>
        <end position="60"/>
    </location>
</feature>